<evidence type="ECO:0000313" key="1">
    <source>
        <dbReference type="EMBL" id="KIK78858.1"/>
    </source>
</evidence>
<accession>A0A0D0CTV6</accession>
<reference evidence="2" key="2">
    <citation type="submission" date="2015-01" db="EMBL/GenBank/DDBJ databases">
        <title>Evolutionary Origins and Diversification of the Mycorrhizal Mutualists.</title>
        <authorList>
            <consortium name="DOE Joint Genome Institute"/>
            <consortium name="Mycorrhizal Genomics Consortium"/>
            <person name="Kohler A."/>
            <person name="Kuo A."/>
            <person name="Nagy L.G."/>
            <person name="Floudas D."/>
            <person name="Copeland A."/>
            <person name="Barry K.W."/>
            <person name="Cichocki N."/>
            <person name="Veneault-Fourrey C."/>
            <person name="LaButti K."/>
            <person name="Lindquist E.A."/>
            <person name="Lipzen A."/>
            <person name="Lundell T."/>
            <person name="Morin E."/>
            <person name="Murat C."/>
            <person name="Riley R."/>
            <person name="Ohm R."/>
            <person name="Sun H."/>
            <person name="Tunlid A."/>
            <person name="Henrissat B."/>
            <person name="Grigoriev I.V."/>
            <person name="Hibbett D.S."/>
            <person name="Martin F."/>
        </authorList>
    </citation>
    <scope>NUCLEOTIDE SEQUENCE [LARGE SCALE GENOMIC DNA]</scope>
    <source>
        <strain evidence="2">Ve08.2h10</strain>
    </source>
</reference>
<protein>
    <recommendedName>
        <fullName evidence="3">GAG-pre-integrase domain-containing protein</fullName>
    </recommendedName>
</protein>
<sequence length="65" mass="7393">LTMQELHTQLSHITPTTIHEMLAKGMVEGVKLDPLHKTMGQCESCMYGKVVCKPIWKTHNVKQCE</sequence>
<dbReference type="Proteomes" id="UP000054538">
    <property type="component" value="Unassembled WGS sequence"/>
</dbReference>
<dbReference type="InParanoid" id="A0A0D0CTV6"/>
<dbReference type="AlphaFoldDB" id="A0A0D0CTV6"/>
<name>A0A0D0CTV6_9AGAM</name>
<organism evidence="1 2">
    <name type="scientific">Paxillus rubicundulus Ve08.2h10</name>
    <dbReference type="NCBI Taxonomy" id="930991"/>
    <lineage>
        <taxon>Eukaryota</taxon>
        <taxon>Fungi</taxon>
        <taxon>Dikarya</taxon>
        <taxon>Basidiomycota</taxon>
        <taxon>Agaricomycotina</taxon>
        <taxon>Agaricomycetes</taxon>
        <taxon>Agaricomycetidae</taxon>
        <taxon>Boletales</taxon>
        <taxon>Paxilineae</taxon>
        <taxon>Paxillaceae</taxon>
        <taxon>Paxillus</taxon>
    </lineage>
</organism>
<dbReference type="OrthoDB" id="7691805at2759"/>
<gene>
    <name evidence="1" type="ORF">PAXRUDRAFT_79921</name>
</gene>
<feature type="non-terminal residue" evidence="1">
    <location>
        <position position="65"/>
    </location>
</feature>
<evidence type="ECO:0008006" key="3">
    <source>
        <dbReference type="Google" id="ProtNLM"/>
    </source>
</evidence>
<keyword evidence="2" id="KW-1185">Reference proteome</keyword>
<dbReference type="EMBL" id="KN826449">
    <property type="protein sequence ID" value="KIK78858.1"/>
    <property type="molecule type" value="Genomic_DNA"/>
</dbReference>
<proteinExistence type="predicted"/>
<evidence type="ECO:0000313" key="2">
    <source>
        <dbReference type="Proteomes" id="UP000054538"/>
    </source>
</evidence>
<dbReference type="HOGENOM" id="CLU_102301_2_1_1"/>
<feature type="non-terminal residue" evidence="1">
    <location>
        <position position="1"/>
    </location>
</feature>
<reference evidence="1 2" key="1">
    <citation type="submission" date="2014-04" db="EMBL/GenBank/DDBJ databases">
        <authorList>
            <consortium name="DOE Joint Genome Institute"/>
            <person name="Kuo A."/>
            <person name="Kohler A."/>
            <person name="Jargeat P."/>
            <person name="Nagy L.G."/>
            <person name="Floudas D."/>
            <person name="Copeland A."/>
            <person name="Barry K.W."/>
            <person name="Cichocki N."/>
            <person name="Veneault-Fourrey C."/>
            <person name="LaButti K."/>
            <person name="Lindquist E.A."/>
            <person name="Lipzen A."/>
            <person name="Lundell T."/>
            <person name="Morin E."/>
            <person name="Murat C."/>
            <person name="Sun H."/>
            <person name="Tunlid A."/>
            <person name="Henrissat B."/>
            <person name="Grigoriev I.V."/>
            <person name="Hibbett D.S."/>
            <person name="Martin F."/>
            <person name="Nordberg H.P."/>
            <person name="Cantor M.N."/>
            <person name="Hua S.X."/>
        </authorList>
    </citation>
    <scope>NUCLEOTIDE SEQUENCE [LARGE SCALE GENOMIC DNA]</scope>
    <source>
        <strain evidence="1 2">Ve08.2h10</strain>
    </source>
</reference>